<sequence>MGRKLNLRESFSRLYGFVACAIQQKGNPVGQAESSSL</sequence>
<proteinExistence type="predicted"/>
<name>A0A6J4UTB1_9CYAN</name>
<reference evidence="1" key="1">
    <citation type="submission" date="2020-02" db="EMBL/GenBank/DDBJ databases">
        <authorList>
            <person name="Meier V. D."/>
        </authorList>
    </citation>
    <scope>NUCLEOTIDE SEQUENCE</scope>
    <source>
        <strain evidence="1">AVDCRST_MAG81</strain>
    </source>
</reference>
<gene>
    <name evidence="1" type="ORF">AVDCRST_MAG81-579</name>
</gene>
<protein>
    <submittedName>
        <fullName evidence="1">Uncharacterized protein</fullName>
    </submittedName>
</protein>
<evidence type="ECO:0000313" key="1">
    <source>
        <dbReference type="EMBL" id="CAA9560325.1"/>
    </source>
</evidence>
<dbReference type="EMBL" id="CADCWO010000038">
    <property type="protein sequence ID" value="CAA9560325.1"/>
    <property type="molecule type" value="Genomic_DNA"/>
</dbReference>
<dbReference type="AlphaFoldDB" id="A0A6J4UTB1"/>
<accession>A0A6J4UTB1</accession>
<organism evidence="1">
    <name type="scientific">uncultured Synechococcales cyanobacterium</name>
    <dbReference type="NCBI Taxonomy" id="1936017"/>
    <lineage>
        <taxon>Bacteria</taxon>
        <taxon>Bacillati</taxon>
        <taxon>Cyanobacteriota</taxon>
        <taxon>Cyanophyceae</taxon>
        <taxon>Synechococcales</taxon>
        <taxon>environmental samples</taxon>
    </lineage>
</organism>